<protein>
    <submittedName>
        <fullName evidence="2">TIGR02597 family protein</fullName>
    </submittedName>
</protein>
<keyword evidence="1" id="KW-0732">Signal</keyword>
<evidence type="ECO:0000313" key="2">
    <source>
        <dbReference type="EMBL" id="MDQ8208640.1"/>
    </source>
</evidence>
<evidence type="ECO:0000256" key="1">
    <source>
        <dbReference type="SAM" id="SignalP"/>
    </source>
</evidence>
<feature type="chain" id="PRO_5045409929" evidence="1">
    <location>
        <begin position="25"/>
        <end position="351"/>
    </location>
</feature>
<sequence>MKSPIKTFSLLASATLLTISSLSAVSTDPVGYTTINVNSGADTKVGISLFQAPKFAGSPSGVTSGVVSFSEVVPDLTTLPHFLLVTSDNGLLGQWYEIVSNSGSSVTVSEDLEAAGLTVFDTIKIIPFWTLDTLFPDGGNIPASSDVTNPVAQVLFSNVAGVGINLSPAASYIYHSGEQGPAGWYDLNNIGGGLVGDAVISPESFITIRNESGSAAKVVVAGNVPVDSLSNNVISYSSSSQDNLITNPYPAGIQLQNSGLFSDGVLAASPDVTNPVDQLLIYEDTPSAKNPSPVKSVIYHSGEQGPAGWYDLNDIGGGLINSYKIPASAALVIRKSASSDAKVVWSPATPY</sequence>
<name>A0ABU1AZT1_9BACT</name>
<feature type="signal peptide" evidence="1">
    <location>
        <begin position="1"/>
        <end position="24"/>
    </location>
</feature>
<dbReference type="InterPro" id="IPR019837">
    <property type="entry name" value="CHP02597"/>
</dbReference>
<evidence type="ECO:0000313" key="3">
    <source>
        <dbReference type="Proteomes" id="UP001225316"/>
    </source>
</evidence>
<dbReference type="EMBL" id="JARXHW010000036">
    <property type="protein sequence ID" value="MDQ8208640.1"/>
    <property type="molecule type" value="Genomic_DNA"/>
</dbReference>
<dbReference type="NCBIfam" id="TIGR02597">
    <property type="entry name" value="TIGR02597 family protein"/>
    <property type="match status" value="1"/>
</dbReference>
<keyword evidence="3" id="KW-1185">Reference proteome</keyword>
<comment type="caution">
    <text evidence="2">The sequence shown here is derived from an EMBL/GenBank/DDBJ whole genome shotgun (WGS) entry which is preliminary data.</text>
</comment>
<accession>A0ABU1AZT1</accession>
<proteinExistence type="predicted"/>
<dbReference type="RefSeq" id="WP_308951269.1">
    <property type="nucleotide sequence ID" value="NZ_JARXHW010000036.1"/>
</dbReference>
<gene>
    <name evidence="2" type="ORF">QEH52_14030</name>
</gene>
<reference evidence="2 3" key="1">
    <citation type="submission" date="2023-04" db="EMBL/GenBank/DDBJ databases">
        <title>A novel bacteria isolated from coastal sediment.</title>
        <authorList>
            <person name="Liu X.-J."/>
            <person name="Du Z.-J."/>
        </authorList>
    </citation>
    <scope>NUCLEOTIDE SEQUENCE [LARGE SCALE GENOMIC DNA]</scope>
    <source>
        <strain evidence="2 3">SDUM461003</strain>
    </source>
</reference>
<organism evidence="2 3">
    <name type="scientific">Thalassobacterium maritimum</name>
    <dbReference type="NCBI Taxonomy" id="3041265"/>
    <lineage>
        <taxon>Bacteria</taxon>
        <taxon>Pseudomonadati</taxon>
        <taxon>Verrucomicrobiota</taxon>
        <taxon>Opitutia</taxon>
        <taxon>Puniceicoccales</taxon>
        <taxon>Coraliomargaritaceae</taxon>
        <taxon>Thalassobacterium</taxon>
    </lineage>
</organism>
<dbReference type="Proteomes" id="UP001225316">
    <property type="component" value="Unassembled WGS sequence"/>
</dbReference>